<evidence type="ECO:0000313" key="4">
    <source>
        <dbReference type="EMBL" id="UJO23590.1"/>
    </source>
</evidence>
<dbReference type="RefSeq" id="XP_047767956.1">
    <property type="nucleotide sequence ID" value="XM_047912377.1"/>
</dbReference>
<accession>A0A9Q8UV66</accession>
<reference evidence="4" key="1">
    <citation type="submission" date="2021-12" db="EMBL/GenBank/DDBJ databases">
        <authorList>
            <person name="Zaccaron A."/>
            <person name="Stergiopoulos I."/>
        </authorList>
    </citation>
    <scope>NUCLEOTIDE SEQUENCE</scope>
    <source>
        <strain evidence="4">Race5_Kim</strain>
    </source>
</reference>
<dbReference type="SUPFAM" id="SSF55724">
    <property type="entry name" value="Mog1p/PsbP-like"/>
    <property type="match status" value="1"/>
</dbReference>
<dbReference type="Proteomes" id="UP000756132">
    <property type="component" value="Chromosome 11"/>
</dbReference>
<dbReference type="KEGG" id="ffu:CLAFUR5_13229"/>
<name>A0A9Q8UV66_PASFU</name>
<dbReference type="EMBL" id="CP090173">
    <property type="protein sequence ID" value="UJO23590.1"/>
    <property type="molecule type" value="Genomic_DNA"/>
</dbReference>
<dbReference type="GO" id="GO:0006606">
    <property type="term" value="P:protein import into nucleus"/>
    <property type="evidence" value="ECO:0007669"/>
    <property type="project" value="TreeGrafter"/>
</dbReference>
<evidence type="ECO:0000256" key="1">
    <source>
        <dbReference type="ARBA" id="ARBA00010307"/>
    </source>
</evidence>
<dbReference type="GO" id="GO:0031267">
    <property type="term" value="F:small GTPase binding"/>
    <property type="evidence" value="ECO:0007669"/>
    <property type="project" value="TreeGrafter"/>
</dbReference>
<keyword evidence="2" id="KW-0813">Transport</keyword>
<dbReference type="GO" id="GO:0005085">
    <property type="term" value="F:guanyl-nucleotide exchange factor activity"/>
    <property type="evidence" value="ECO:0007669"/>
    <property type="project" value="TreeGrafter"/>
</dbReference>
<proteinExistence type="inferred from homology"/>
<evidence type="ECO:0000313" key="5">
    <source>
        <dbReference type="Proteomes" id="UP000756132"/>
    </source>
</evidence>
<keyword evidence="3" id="KW-0653">Protein transport</keyword>
<dbReference type="Gene3D" id="3.40.1000.10">
    <property type="entry name" value="Mog1/PsbP, alpha/beta/alpha sandwich"/>
    <property type="match status" value="1"/>
</dbReference>
<gene>
    <name evidence="4" type="ORF">CLAFUR5_13229</name>
</gene>
<dbReference type="InterPro" id="IPR007681">
    <property type="entry name" value="Mog1"/>
</dbReference>
<dbReference type="GeneID" id="71993107"/>
<dbReference type="InterPro" id="IPR016123">
    <property type="entry name" value="Mog1/PsbP_a/b/a-sand"/>
</dbReference>
<dbReference type="GO" id="GO:0005634">
    <property type="term" value="C:nucleus"/>
    <property type="evidence" value="ECO:0007669"/>
    <property type="project" value="TreeGrafter"/>
</dbReference>
<dbReference type="OrthoDB" id="10255285at2759"/>
<protein>
    <submittedName>
        <fullName evidence="4">Nuclear import protein MOG1</fullName>
    </submittedName>
</protein>
<evidence type="ECO:0000256" key="3">
    <source>
        <dbReference type="ARBA" id="ARBA00022927"/>
    </source>
</evidence>
<dbReference type="AlphaFoldDB" id="A0A9Q8UV66"/>
<reference evidence="4" key="2">
    <citation type="journal article" date="2022" name="Microb. Genom.">
        <title>A chromosome-scale genome assembly of the tomato pathogen Cladosporium fulvum reveals a compartmentalized genome architecture and the presence of a dispensable chromosome.</title>
        <authorList>
            <person name="Zaccaron A.Z."/>
            <person name="Chen L.H."/>
            <person name="Samaras A."/>
            <person name="Stergiopoulos I."/>
        </authorList>
    </citation>
    <scope>NUCLEOTIDE SEQUENCE</scope>
    <source>
        <strain evidence="4">Race5_Kim</strain>
    </source>
</reference>
<dbReference type="Pfam" id="PF04603">
    <property type="entry name" value="Mog1"/>
    <property type="match status" value="1"/>
</dbReference>
<organism evidence="4 5">
    <name type="scientific">Passalora fulva</name>
    <name type="common">Tomato leaf mold</name>
    <name type="synonym">Cladosporium fulvum</name>
    <dbReference type="NCBI Taxonomy" id="5499"/>
    <lineage>
        <taxon>Eukaryota</taxon>
        <taxon>Fungi</taxon>
        <taxon>Dikarya</taxon>
        <taxon>Ascomycota</taxon>
        <taxon>Pezizomycotina</taxon>
        <taxon>Dothideomycetes</taxon>
        <taxon>Dothideomycetidae</taxon>
        <taxon>Mycosphaerellales</taxon>
        <taxon>Mycosphaerellaceae</taxon>
        <taxon>Fulvia</taxon>
    </lineage>
</organism>
<keyword evidence="5" id="KW-1185">Reference proteome</keyword>
<sequence>MSQTLFKQVDLFGGAIVAEIPSTFQDVSTIRQVPDNQEVFLDPDGFTSITFDILERVEKSTDIEALKYHLSDIVDEDAAQTKLHSSSTAVLAKMPQTTCLTLLATSPPGEKMRGRPNEPEFVGTLMVLVRLEAQKTDVVVTVNVPHLKGQYEEGAVKLEEGRYGLLLEAGQVVKDRVLGSFEVRDWGLFVNE</sequence>
<comment type="similarity">
    <text evidence="1">Belongs to the MOG1 family.</text>
</comment>
<dbReference type="PANTHER" id="PTHR15837">
    <property type="entry name" value="RAN GUANINE NUCLEOTIDE RELEASE FACTOR"/>
    <property type="match status" value="1"/>
</dbReference>
<evidence type="ECO:0000256" key="2">
    <source>
        <dbReference type="ARBA" id="ARBA00022448"/>
    </source>
</evidence>
<dbReference type="PANTHER" id="PTHR15837:SF0">
    <property type="entry name" value="RAN GUANINE NUCLEOTIDE RELEASE FACTOR"/>
    <property type="match status" value="1"/>
</dbReference>